<dbReference type="Pfam" id="PF13545">
    <property type="entry name" value="HTH_Crp_2"/>
    <property type="match status" value="1"/>
</dbReference>
<dbReference type="SUPFAM" id="SSF46785">
    <property type="entry name" value="Winged helix' DNA-binding domain"/>
    <property type="match status" value="1"/>
</dbReference>
<dbReference type="RefSeq" id="WP_345004773.1">
    <property type="nucleotide sequence ID" value="NZ_BAABCY010000032.1"/>
</dbReference>
<protein>
    <submittedName>
        <fullName evidence="9">Response regulator</fullName>
    </submittedName>
</protein>
<dbReference type="SMART" id="SM00448">
    <property type="entry name" value="REC"/>
    <property type="match status" value="1"/>
</dbReference>
<feature type="domain" description="HTH crp-type" evidence="8">
    <location>
        <begin position="275"/>
        <end position="344"/>
    </location>
</feature>
<dbReference type="Pfam" id="PF00027">
    <property type="entry name" value="cNMP_binding"/>
    <property type="match status" value="1"/>
</dbReference>
<evidence type="ECO:0000259" key="8">
    <source>
        <dbReference type="PROSITE" id="PS51063"/>
    </source>
</evidence>
<dbReference type="InterPro" id="IPR001789">
    <property type="entry name" value="Sig_transdc_resp-reg_receiver"/>
</dbReference>
<dbReference type="SMART" id="SM00100">
    <property type="entry name" value="cNMP"/>
    <property type="match status" value="1"/>
</dbReference>
<name>A0ABP6X664_9FLAO</name>
<dbReference type="PROSITE" id="PS50042">
    <property type="entry name" value="CNMP_BINDING_3"/>
    <property type="match status" value="1"/>
</dbReference>
<feature type="domain" description="Cyclic nucleotide-binding" evidence="6">
    <location>
        <begin position="159"/>
        <end position="261"/>
    </location>
</feature>
<dbReference type="PANTHER" id="PTHR43547:SF2">
    <property type="entry name" value="HYBRID SIGNAL TRANSDUCTION HISTIDINE KINASE C"/>
    <property type="match status" value="1"/>
</dbReference>
<sequence length="353" mass="39903">MKSILLIEDDVVLRENTVELFELNNYKVIAVANGKIGVSAALKYFPDLIICDIMMPELDGYGVLQTLSKNKKTQHIPFIFLSAKTEHADVRRGMDMGADDYITKPFSEEELISAIKSRLAKAAILKDLRSKTPEPIQEESTEIKVFDDLIKVFEDNGQHFDVRKDEVIYREGNNSNYIYLVKKGLVKSYKLDEQGKELITALYKENDIFGFTSLTESVPYKETAETLKVTELTGISKTDLMSLLSDNYKVTLEFIQLLTENLSGLKEQLLHMAYGSVNKKTAATILQFAKKMNPSSEDPIKISRSDLASVAGIATETLIRTMTHFKKQGIIEIEGRNIKILDIKKLQSICWQV</sequence>
<evidence type="ECO:0000256" key="5">
    <source>
        <dbReference type="PROSITE-ProRule" id="PRU00169"/>
    </source>
</evidence>
<dbReference type="InterPro" id="IPR018490">
    <property type="entry name" value="cNMP-bd_dom_sf"/>
</dbReference>
<evidence type="ECO:0000256" key="4">
    <source>
        <dbReference type="ARBA" id="ARBA00023163"/>
    </source>
</evidence>
<dbReference type="InterPro" id="IPR000595">
    <property type="entry name" value="cNMP-bd_dom"/>
</dbReference>
<dbReference type="EMBL" id="BAABCY010000032">
    <property type="protein sequence ID" value="GAA3561558.1"/>
    <property type="molecule type" value="Genomic_DNA"/>
</dbReference>
<dbReference type="CDD" id="cd17574">
    <property type="entry name" value="REC_OmpR"/>
    <property type="match status" value="1"/>
</dbReference>
<reference evidence="10" key="1">
    <citation type="journal article" date="2019" name="Int. J. Syst. Evol. Microbiol.">
        <title>The Global Catalogue of Microorganisms (GCM) 10K type strain sequencing project: providing services to taxonomists for standard genome sequencing and annotation.</title>
        <authorList>
            <consortium name="The Broad Institute Genomics Platform"/>
            <consortium name="The Broad Institute Genome Sequencing Center for Infectious Disease"/>
            <person name="Wu L."/>
            <person name="Ma J."/>
        </authorList>
    </citation>
    <scope>NUCLEOTIDE SEQUENCE [LARGE SCALE GENOMIC DNA]</scope>
    <source>
        <strain evidence="10">JCM 17111</strain>
    </source>
</reference>
<keyword evidence="3" id="KW-0238">DNA-binding</keyword>
<dbReference type="Gene3D" id="1.10.10.10">
    <property type="entry name" value="Winged helix-like DNA-binding domain superfamily/Winged helix DNA-binding domain"/>
    <property type="match status" value="1"/>
</dbReference>
<evidence type="ECO:0000259" key="6">
    <source>
        <dbReference type="PROSITE" id="PS50042"/>
    </source>
</evidence>
<dbReference type="CDD" id="cd00038">
    <property type="entry name" value="CAP_ED"/>
    <property type="match status" value="1"/>
</dbReference>
<dbReference type="PRINTS" id="PR00034">
    <property type="entry name" value="HTHCRP"/>
</dbReference>
<dbReference type="InterPro" id="IPR012318">
    <property type="entry name" value="HTH_CRP"/>
</dbReference>
<dbReference type="PROSITE" id="PS51063">
    <property type="entry name" value="HTH_CRP_2"/>
    <property type="match status" value="1"/>
</dbReference>
<dbReference type="SUPFAM" id="SSF52172">
    <property type="entry name" value="CheY-like"/>
    <property type="match status" value="1"/>
</dbReference>
<dbReference type="Pfam" id="PF00072">
    <property type="entry name" value="Response_reg"/>
    <property type="match status" value="1"/>
</dbReference>
<keyword evidence="10" id="KW-1185">Reference proteome</keyword>
<dbReference type="SMART" id="SM00419">
    <property type="entry name" value="HTH_CRP"/>
    <property type="match status" value="1"/>
</dbReference>
<feature type="domain" description="Response regulatory" evidence="7">
    <location>
        <begin position="3"/>
        <end position="119"/>
    </location>
</feature>
<evidence type="ECO:0000256" key="1">
    <source>
        <dbReference type="ARBA" id="ARBA00022553"/>
    </source>
</evidence>
<dbReference type="Gene3D" id="2.60.120.10">
    <property type="entry name" value="Jelly Rolls"/>
    <property type="match status" value="1"/>
</dbReference>
<dbReference type="InterPro" id="IPR014710">
    <property type="entry name" value="RmlC-like_jellyroll"/>
</dbReference>
<evidence type="ECO:0000313" key="9">
    <source>
        <dbReference type="EMBL" id="GAA3561558.1"/>
    </source>
</evidence>
<dbReference type="PANTHER" id="PTHR43547">
    <property type="entry name" value="TWO-COMPONENT HISTIDINE KINASE"/>
    <property type="match status" value="1"/>
</dbReference>
<keyword evidence="4" id="KW-0804">Transcription</keyword>
<proteinExistence type="predicted"/>
<comment type="caution">
    <text evidence="9">The sequence shown here is derived from an EMBL/GenBank/DDBJ whole genome shotgun (WGS) entry which is preliminary data.</text>
</comment>
<organism evidence="9 10">
    <name type="scientific">Snuella lapsa</name>
    <dbReference type="NCBI Taxonomy" id="870481"/>
    <lineage>
        <taxon>Bacteria</taxon>
        <taxon>Pseudomonadati</taxon>
        <taxon>Bacteroidota</taxon>
        <taxon>Flavobacteriia</taxon>
        <taxon>Flavobacteriales</taxon>
        <taxon>Flavobacteriaceae</taxon>
        <taxon>Snuella</taxon>
    </lineage>
</organism>
<evidence type="ECO:0000259" key="7">
    <source>
        <dbReference type="PROSITE" id="PS50110"/>
    </source>
</evidence>
<evidence type="ECO:0000256" key="2">
    <source>
        <dbReference type="ARBA" id="ARBA00023015"/>
    </source>
</evidence>
<keyword evidence="1 5" id="KW-0597">Phosphoprotein</keyword>
<evidence type="ECO:0000313" key="10">
    <source>
        <dbReference type="Proteomes" id="UP001500954"/>
    </source>
</evidence>
<dbReference type="InterPro" id="IPR011006">
    <property type="entry name" value="CheY-like_superfamily"/>
</dbReference>
<dbReference type="Proteomes" id="UP001500954">
    <property type="component" value="Unassembled WGS sequence"/>
</dbReference>
<dbReference type="InterPro" id="IPR036390">
    <property type="entry name" value="WH_DNA-bd_sf"/>
</dbReference>
<dbReference type="PROSITE" id="PS50110">
    <property type="entry name" value="RESPONSE_REGULATORY"/>
    <property type="match status" value="1"/>
</dbReference>
<gene>
    <name evidence="9" type="ORF">GCM10022395_10230</name>
</gene>
<dbReference type="SUPFAM" id="SSF51206">
    <property type="entry name" value="cAMP-binding domain-like"/>
    <property type="match status" value="1"/>
</dbReference>
<feature type="modified residue" description="4-aspartylphosphate" evidence="5">
    <location>
        <position position="52"/>
    </location>
</feature>
<dbReference type="InterPro" id="IPR036388">
    <property type="entry name" value="WH-like_DNA-bd_sf"/>
</dbReference>
<evidence type="ECO:0000256" key="3">
    <source>
        <dbReference type="ARBA" id="ARBA00023125"/>
    </source>
</evidence>
<keyword evidence="2" id="KW-0805">Transcription regulation</keyword>
<accession>A0ABP6X664</accession>
<dbReference type="Gene3D" id="3.40.50.2300">
    <property type="match status" value="1"/>
</dbReference>